<evidence type="ECO:0000256" key="1">
    <source>
        <dbReference type="ARBA" id="ARBA00001936"/>
    </source>
</evidence>
<dbReference type="GO" id="GO:0004722">
    <property type="term" value="F:protein serine/threonine phosphatase activity"/>
    <property type="evidence" value="ECO:0007669"/>
    <property type="project" value="UniProtKB-EC"/>
</dbReference>
<dbReference type="InterPro" id="IPR018247">
    <property type="entry name" value="EF_Hand_1_Ca_BS"/>
</dbReference>
<keyword evidence="6" id="KW-0106">Calcium</keyword>
<comment type="catalytic activity">
    <reaction evidence="8">
        <text>O-phospho-L-seryl-[protein] + H2O = L-seryl-[protein] + phosphate</text>
        <dbReference type="Rhea" id="RHEA:20629"/>
        <dbReference type="Rhea" id="RHEA-COMP:9863"/>
        <dbReference type="Rhea" id="RHEA-COMP:11604"/>
        <dbReference type="ChEBI" id="CHEBI:15377"/>
        <dbReference type="ChEBI" id="CHEBI:29999"/>
        <dbReference type="ChEBI" id="CHEBI:43474"/>
        <dbReference type="ChEBI" id="CHEBI:83421"/>
        <dbReference type="EC" id="3.1.3.16"/>
    </reaction>
</comment>
<feature type="domain" description="EF-hand" evidence="12">
    <location>
        <begin position="478"/>
        <end position="513"/>
    </location>
</feature>
<evidence type="ECO:0000256" key="3">
    <source>
        <dbReference type="ARBA" id="ARBA00022723"/>
    </source>
</evidence>
<evidence type="ECO:0000256" key="2">
    <source>
        <dbReference type="ARBA" id="ARBA00008294"/>
    </source>
</evidence>
<dbReference type="CDD" id="cd00051">
    <property type="entry name" value="EFh"/>
    <property type="match status" value="1"/>
</dbReference>
<evidence type="ECO:0000256" key="4">
    <source>
        <dbReference type="ARBA" id="ARBA00022737"/>
    </source>
</evidence>
<accession>A0ABD3X1W9</accession>
<dbReference type="InterPro" id="IPR004843">
    <property type="entry name" value="Calcineurin-like_PHP"/>
</dbReference>
<dbReference type="Pfam" id="PF08321">
    <property type="entry name" value="PPP5"/>
    <property type="match status" value="1"/>
</dbReference>
<dbReference type="InterPro" id="IPR000048">
    <property type="entry name" value="IQ_motif_EF-hand-BS"/>
</dbReference>
<keyword evidence="14" id="KW-1185">Reference proteome</keyword>
<dbReference type="PIRSF" id="PIRSF000912">
    <property type="entry name" value="PPEF"/>
    <property type="match status" value="1"/>
</dbReference>
<dbReference type="CDD" id="cd23767">
    <property type="entry name" value="IQCD"/>
    <property type="match status" value="1"/>
</dbReference>
<comment type="catalytic activity">
    <reaction evidence="9 10 11">
        <text>O-phospho-L-threonyl-[protein] + H2O = L-threonyl-[protein] + phosphate</text>
        <dbReference type="Rhea" id="RHEA:47004"/>
        <dbReference type="Rhea" id="RHEA-COMP:11060"/>
        <dbReference type="Rhea" id="RHEA-COMP:11605"/>
        <dbReference type="ChEBI" id="CHEBI:15377"/>
        <dbReference type="ChEBI" id="CHEBI:30013"/>
        <dbReference type="ChEBI" id="CHEBI:43474"/>
        <dbReference type="ChEBI" id="CHEBI:61977"/>
        <dbReference type="EC" id="3.1.3.16"/>
    </reaction>
</comment>
<dbReference type="InterPro" id="IPR006186">
    <property type="entry name" value="Ser/Thr-sp_prot-phosphatase"/>
</dbReference>
<dbReference type="GO" id="GO:0005509">
    <property type="term" value="F:calcium ion binding"/>
    <property type="evidence" value="ECO:0007669"/>
    <property type="project" value="UniProtKB-UniRule"/>
</dbReference>
<dbReference type="InterPro" id="IPR029052">
    <property type="entry name" value="Metallo-depent_PP-like"/>
</dbReference>
<dbReference type="SMART" id="SM00156">
    <property type="entry name" value="PP2Ac"/>
    <property type="match status" value="1"/>
</dbReference>
<dbReference type="PANTHER" id="PTHR45668:SF3">
    <property type="entry name" value="SERINE_THREONINE-PROTEIN PHOSPHATASE RDGC"/>
    <property type="match status" value="1"/>
</dbReference>
<dbReference type="SMART" id="SM00054">
    <property type="entry name" value="EFh"/>
    <property type="match status" value="3"/>
</dbReference>
<evidence type="ECO:0000256" key="11">
    <source>
        <dbReference type="RuleBase" id="RU004273"/>
    </source>
</evidence>
<dbReference type="PANTHER" id="PTHR45668">
    <property type="entry name" value="SERINE/THREONINE-PROTEIN PHOSPHATASE 5-RELATED"/>
    <property type="match status" value="1"/>
</dbReference>
<dbReference type="PROSITE" id="PS00125">
    <property type="entry name" value="SER_THR_PHOSPHATASE"/>
    <property type="match status" value="1"/>
</dbReference>
<evidence type="ECO:0000256" key="6">
    <source>
        <dbReference type="ARBA" id="ARBA00022837"/>
    </source>
</evidence>
<dbReference type="PROSITE" id="PS50096">
    <property type="entry name" value="IQ"/>
    <property type="match status" value="1"/>
</dbReference>
<keyword evidence="3 10" id="KW-0479">Metal-binding</keyword>
<comment type="caution">
    <text evidence="13">The sequence shown here is derived from an EMBL/GenBank/DDBJ whole genome shotgun (WGS) entry which is preliminary data.</text>
</comment>
<dbReference type="InterPro" id="IPR051134">
    <property type="entry name" value="PPP_phosphatase"/>
</dbReference>
<dbReference type="AlphaFoldDB" id="A0ABD3X1W9"/>
<comment type="similarity">
    <text evidence="2 10 11">Belongs to the PPP phosphatase family.</text>
</comment>
<proteinExistence type="inferred from homology"/>
<dbReference type="GO" id="GO:0050906">
    <property type="term" value="P:detection of stimulus involved in sensory perception"/>
    <property type="evidence" value="ECO:0007669"/>
    <property type="project" value="UniProtKB-UniRule"/>
</dbReference>
<evidence type="ECO:0000313" key="13">
    <source>
        <dbReference type="EMBL" id="KAL3880232.1"/>
    </source>
</evidence>
<keyword evidence="5 10" id="KW-0378">Hydrolase</keyword>
<dbReference type="PRINTS" id="PR00114">
    <property type="entry name" value="STPHPHTASE"/>
</dbReference>
<feature type="domain" description="EF-hand" evidence="12">
    <location>
        <begin position="602"/>
        <end position="637"/>
    </location>
</feature>
<evidence type="ECO:0000259" key="12">
    <source>
        <dbReference type="PROSITE" id="PS50222"/>
    </source>
</evidence>
<dbReference type="Proteomes" id="UP001634394">
    <property type="component" value="Unassembled WGS sequence"/>
</dbReference>
<dbReference type="GO" id="GO:0030145">
    <property type="term" value="F:manganese ion binding"/>
    <property type="evidence" value="ECO:0007669"/>
    <property type="project" value="UniProtKB-UniRule"/>
</dbReference>
<dbReference type="EC" id="3.1.3.16" evidence="10"/>
<comment type="cofactor">
    <cofactor evidence="1">
        <name>Mn(2+)</name>
        <dbReference type="ChEBI" id="CHEBI:29035"/>
    </cofactor>
</comment>
<dbReference type="SUPFAM" id="SSF56300">
    <property type="entry name" value="Metallo-dependent phosphatases"/>
    <property type="match status" value="1"/>
</dbReference>
<organism evidence="13 14">
    <name type="scientific">Sinanodonta woodiana</name>
    <name type="common">Chinese pond mussel</name>
    <name type="synonym">Anodonta woodiana</name>
    <dbReference type="NCBI Taxonomy" id="1069815"/>
    <lineage>
        <taxon>Eukaryota</taxon>
        <taxon>Metazoa</taxon>
        <taxon>Spiralia</taxon>
        <taxon>Lophotrochozoa</taxon>
        <taxon>Mollusca</taxon>
        <taxon>Bivalvia</taxon>
        <taxon>Autobranchia</taxon>
        <taxon>Heteroconchia</taxon>
        <taxon>Palaeoheterodonta</taxon>
        <taxon>Unionida</taxon>
        <taxon>Unionoidea</taxon>
        <taxon>Unionidae</taxon>
        <taxon>Unioninae</taxon>
        <taxon>Sinanodonta</taxon>
    </lineage>
</organism>
<dbReference type="InterPro" id="IPR002048">
    <property type="entry name" value="EF_hand_dom"/>
</dbReference>
<dbReference type="PROSITE" id="PS00018">
    <property type="entry name" value="EF_HAND_1"/>
    <property type="match status" value="2"/>
</dbReference>
<protein>
    <recommendedName>
        <fullName evidence="10">Serine/threonine-protein phosphatase with EF-hands</fullName>
        <ecNumber evidence="10">3.1.3.16</ecNumber>
    </recommendedName>
</protein>
<dbReference type="InterPro" id="IPR013235">
    <property type="entry name" value="PPP_dom"/>
</dbReference>
<dbReference type="Pfam" id="PF00149">
    <property type="entry name" value="Metallophos"/>
    <property type="match status" value="1"/>
</dbReference>
<dbReference type="Pfam" id="PF13499">
    <property type="entry name" value="EF-hand_7"/>
    <property type="match status" value="1"/>
</dbReference>
<dbReference type="GO" id="GO:0005506">
    <property type="term" value="F:iron ion binding"/>
    <property type="evidence" value="ECO:0007669"/>
    <property type="project" value="UniProtKB-UniRule"/>
</dbReference>
<dbReference type="Gene3D" id="3.60.21.10">
    <property type="match status" value="1"/>
</dbReference>
<evidence type="ECO:0000256" key="9">
    <source>
        <dbReference type="ARBA" id="ARBA00048336"/>
    </source>
</evidence>
<feature type="domain" description="EF-hand" evidence="12">
    <location>
        <begin position="562"/>
        <end position="597"/>
    </location>
</feature>
<dbReference type="EMBL" id="JBJQND010000004">
    <property type="protein sequence ID" value="KAL3880232.1"/>
    <property type="molecule type" value="Genomic_DNA"/>
</dbReference>
<name>A0ABD3X1W9_SINWO</name>
<evidence type="ECO:0000313" key="14">
    <source>
        <dbReference type="Proteomes" id="UP001634394"/>
    </source>
</evidence>
<sequence length="677" mass="77998">MGCTTSTHTGSNVSYTKSRKAISAAILIQKWYRSYVARLEIRRRYTWTIFQSIEYAGEQDQIKLFNFYNSILSQMNPDQDGYPKLIKVFNQRRRTSTVVDLEEEEELLRLTSPSQIHINSSYNGPHLSFPLSLSQLHKLVQAFRRKQSLHARYFIQILLETRLLLKQKPNISKASTSISNKITICGDLHGKLGDLYMIFHKNGLPAVDNPYIFNGDFVDRGAFSVEVIIVLFCCFLLHPNEVYLNRGNHEDPVMNIRYGFVKEIQAKYEGNAKKILRLIEDVFSWLPLATVIDNQILVVHGGISDTVDLDILDKTDRHRFVSIMEPPRGFSEDISHVPQDVLVQWKQILDLLWSDPRHQLGCTSNTFRGGGTYFGPDVTESFLEKHKLKMLIRSHECKQEGYEYSHNGKVLTVFSASNYYEYGSNRGAYVTIHGPEHRCHFVQYMSHHSPSLRKITFTQRVCLTEASAIDDLRERIVSSKSELTESFRHYDTDNKGKISVSNWCICMEMVLEMGLPWRTLRPRLAQIDNSDGCVLWETTFEQLSIRNRYSGNGPSITETLYRHKDNLETIFMHIDRDNSGFISMNEFEDAFGLLSQQLDIHFGDQEIKEIASCLDINKDGKIDFNEFLEAFRIVDRHGKDKVSKTSNLETMDASVLPSKGKGLVQKEHVITEDEENR</sequence>
<evidence type="ECO:0000256" key="8">
    <source>
        <dbReference type="ARBA" id="ARBA00047761"/>
    </source>
</evidence>
<evidence type="ECO:0000256" key="7">
    <source>
        <dbReference type="ARBA" id="ARBA00023211"/>
    </source>
</evidence>
<dbReference type="Pfam" id="PF00612">
    <property type="entry name" value="IQ"/>
    <property type="match status" value="1"/>
</dbReference>
<keyword evidence="7 10" id="KW-0464">Manganese</keyword>
<dbReference type="Gene3D" id="1.10.238.10">
    <property type="entry name" value="EF-hand"/>
    <property type="match status" value="1"/>
</dbReference>
<evidence type="ECO:0000256" key="10">
    <source>
        <dbReference type="PIRNR" id="PIRNR000912"/>
    </source>
</evidence>
<dbReference type="PROSITE" id="PS50222">
    <property type="entry name" value="EF_HAND_2"/>
    <property type="match status" value="3"/>
</dbReference>
<dbReference type="Pfam" id="PF13833">
    <property type="entry name" value="EF-hand_8"/>
    <property type="match status" value="1"/>
</dbReference>
<dbReference type="InterPro" id="IPR012008">
    <property type="entry name" value="Ser/Thr-Pase_EF-hand_contain"/>
</dbReference>
<dbReference type="InterPro" id="IPR011992">
    <property type="entry name" value="EF-hand-dom_pair"/>
</dbReference>
<gene>
    <name evidence="13" type="ORF">ACJMK2_032481</name>
</gene>
<dbReference type="SUPFAM" id="SSF47473">
    <property type="entry name" value="EF-hand"/>
    <property type="match status" value="1"/>
</dbReference>
<reference evidence="13 14" key="1">
    <citation type="submission" date="2024-11" db="EMBL/GenBank/DDBJ databases">
        <title>Chromosome-level genome assembly of the freshwater bivalve Anodonta woodiana.</title>
        <authorList>
            <person name="Chen X."/>
        </authorList>
    </citation>
    <scope>NUCLEOTIDE SEQUENCE [LARGE SCALE GENOMIC DNA]</scope>
    <source>
        <strain evidence="13">MN2024</strain>
        <tissue evidence="13">Gills</tissue>
    </source>
</reference>
<evidence type="ECO:0000256" key="5">
    <source>
        <dbReference type="ARBA" id="ARBA00022801"/>
    </source>
</evidence>
<keyword evidence="4" id="KW-0677">Repeat</keyword>